<feature type="transmembrane region" description="Helical" evidence="7">
    <location>
        <begin position="25"/>
        <end position="47"/>
    </location>
</feature>
<dbReference type="Pfam" id="PF00005">
    <property type="entry name" value="ABC_tran"/>
    <property type="match status" value="1"/>
</dbReference>
<evidence type="ECO:0000313" key="11">
    <source>
        <dbReference type="Proteomes" id="UP000316628"/>
    </source>
</evidence>
<organism evidence="10 11">
    <name type="scientific">Saccharothrix saharensis</name>
    <dbReference type="NCBI Taxonomy" id="571190"/>
    <lineage>
        <taxon>Bacteria</taxon>
        <taxon>Bacillati</taxon>
        <taxon>Actinomycetota</taxon>
        <taxon>Actinomycetes</taxon>
        <taxon>Pseudonocardiales</taxon>
        <taxon>Pseudonocardiaceae</taxon>
        <taxon>Saccharothrix</taxon>
    </lineage>
</organism>
<keyword evidence="3" id="KW-0547">Nucleotide-binding</keyword>
<evidence type="ECO:0000259" key="9">
    <source>
        <dbReference type="PROSITE" id="PS50929"/>
    </source>
</evidence>
<dbReference type="InterPro" id="IPR036640">
    <property type="entry name" value="ABC1_TM_sf"/>
</dbReference>
<evidence type="ECO:0000256" key="1">
    <source>
        <dbReference type="ARBA" id="ARBA00004651"/>
    </source>
</evidence>
<dbReference type="PANTHER" id="PTHR43394">
    <property type="entry name" value="ATP-DEPENDENT PERMEASE MDL1, MITOCHONDRIAL"/>
    <property type="match status" value="1"/>
</dbReference>
<comment type="caution">
    <text evidence="10">The sequence shown here is derived from an EMBL/GenBank/DDBJ whole genome shotgun (WGS) entry which is preliminary data.</text>
</comment>
<accession>A0A543J6Z5</accession>
<dbReference type="GO" id="GO:0005886">
    <property type="term" value="C:plasma membrane"/>
    <property type="evidence" value="ECO:0007669"/>
    <property type="project" value="UniProtKB-SubCell"/>
</dbReference>
<dbReference type="PROSITE" id="PS50929">
    <property type="entry name" value="ABC_TM1F"/>
    <property type="match status" value="1"/>
</dbReference>
<keyword evidence="2 7" id="KW-0812">Transmembrane</keyword>
<evidence type="ECO:0000256" key="2">
    <source>
        <dbReference type="ARBA" id="ARBA00022692"/>
    </source>
</evidence>
<evidence type="ECO:0000256" key="6">
    <source>
        <dbReference type="ARBA" id="ARBA00023136"/>
    </source>
</evidence>
<feature type="domain" description="ABC transporter" evidence="8">
    <location>
        <begin position="340"/>
        <end position="587"/>
    </location>
</feature>
<dbReference type="Gene3D" id="1.20.1560.10">
    <property type="entry name" value="ABC transporter type 1, transmembrane domain"/>
    <property type="match status" value="1"/>
</dbReference>
<dbReference type="GO" id="GO:0015421">
    <property type="term" value="F:ABC-type oligopeptide transporter activity"/>
    <property type="evidence" value="ECO:0007669"/>
    <property type="project" value="TreeGrafter"/>
</dbReference>
<dbReference type="SUPFAM" id="SSF90123">
    <property type="entry name" value="ABC transporter transmembrane region"/>
    <property type="match status" value="1"/>
</dbReference>
<dbReference type="InterPro" id="IPR027417">
    <property type="entry name" value="P-loop_NTPase"/>
</dbReference>
<dbReference type="InterPro" id="IPR003593">
    <property type="entry name" value="AAA+_ATPase"/>
</dbReference>
<keyword evidence="11" id="KW-1185">Reference proteome</keyword>
<protein>
    <submittedName>
        <fullName evidence="10">ATP-binding cassette subfamily B protein</fullName>
    </submittedName>
</protein>
<evidence type="ECO:0000256" key="4">
    <source>
        <dbReference type="ARBA" id="ARBA00022840"/>
    </source>
</evidence>
<dbReference type="SMART" id="SM00382">
    <property type="entry name" value="AAA"/>
    <property type="match status" value="1"/>
</dbReference>
<dbReference type="AlphaFoldDB" id="A0A543J6Z5"/>
<feature type="transmembrane region" description="Helical" evidence="7">
    <location>
        <begin position="59"/>
        <end position="80"/>
    </location>
</feature>
<dbReference type="RefSeq" id="WP_141975316.1">
    <property type="nucleotide sequence ID" value="NZ_VFPP01000001.1"/>
</dbReference>
<dbReference type="InterPro" id="IPR017871">
    <property type="entry name" value="ABC_transporter-like_CS"/>
</dbReference>
<dbReference type="InterPro" id="IPR039421">
    <property type="entry name" value="Type_1_exporter"/>
</dbReference>
<dbReference type="PANTHER" id="PTHR43394:SF1">
    <property type="entry name" value="ATP-BINDING CASSETTE SUB-FAMILY B MEMBER 10, MITOCHONDRIAL"/>
    <property type="match status" value="1"/>
</dbReference>
<evidence type="ECO:0000256" key="5">
    <source>
        <dbReference type="ARBA" id="ARBA00022989"/>
    </source>
</evidence>
<evidence type="ECO:0000313" key="10">
    <source>
        <dbReference type="EMBL" id="TQM78604.1"/>
    </source>
</evidence>
<dbReference type="PROSITE" id="PS50893">
    <property type="entry name" value="ABC_TRANSPORTER_2"/>
    <property type="match status" value="1"/>
</dbReference>
<dbReference type="SUPFAM" id="SSF52540">
    <property type="entry name" value="P-loop containing nucleoside triphosphate hydrolases"/>
    <property type="match status" value="1"/>
</dbReference>
<dbReference type="InterPro" id="IPR011527">
    <property type="entry name" value="ABC1_TM_dom"/>
</dbReference>
<evidence type="ECO:0000256" key="3">
    <source>
        <dbReference type="ARBA" id="ARBA00022741"/>
    </source>
</evidence>
<dbReference type="EMBL" id="VFPP01000001">
    <property type="protein sequence ID" value="TQM78604.1"/>
    <property type="molecule type" value="Genomic_DNA"/>
</dbReference>
<sequence>MKVLLTGAGAMLATAWRLNPRKTALAVLLMTAGAVAAPLLATALGWMTREVVAGATGRAVLAGLTAAVLAVMVLAFAHFAHLAHYELAELAELDFDERVIEVSNGSAGIEHHERAEHADTWTVLRQEGRQYRAGLEALLNGLGLLLAVVLTAVLLARQNPWLLVLPVAALPPLLAGRAAERVLDRARTTTAEPTRTALNLFHLATSARVAGELRVSGLGDELRARHDVLWRAATRGLWRAHLTATALRAVGQVVFALAYIAGVLLVVRDAIAGRRGVGDVVLVIVLAAQVNQQVATAVTLLQDLQRMAGAYRRLTEVTDLVGARPDPGRRSPPDRLHDGITLAGVTFTYPGTDVPVLRETDLRLPAGATVAVVGENGAGKSTLVKLLCGFYRPTGGRILVDGVDLHDLPVDGWRARIAAGFQDFVRYEFPAQQVVGVGDLTRISSEPAVRAALDRADATGVVDHLPDGLRTHLGKTYADGAELSGGQWQKLALGRAVMRESPLLVVLDEPTSALDPEAEHVLFQRHAEHARRVAARTGAITVFVSHRFSTVRTADLIVVVRDGRVVETGDHAALMAGAGLYAELFALQAKAYG</sequence>
<dbReference type="Proteomes" id="UP000316628">
    <property type="component" value="Unassembled WGS sequence"/>
</dbReference>
<feature type="transmembrane region" description="Helical" evidence="7">
    <location>
        <begin position="245"/>
        <end position="267"/>
    </location>
</feature>
<evidence type="ECO:0000256" key="7">
    <source>
        <dbReference type="SAM" id="Phobius"/>
    </source>
</evidence>
<proteinExistence type="predicted"/>
<dbReference type="InterPro" id="IPR003439">
    <property type="entry name" value="ABC_transporter-like_ATP-bd"/>
</dbReference>
<gene>
    <name evidence="10" type="ORF">FHX81_0876</name>
</gene>
<keyword evidence="5 7" id="KW-1133">Transmembrane helix</keyword>
<dbReference type="Gene3D" id="3.40.50.300">
    <property type="entry name" value="P-loop containing nucleotide triphosphate hydrolases"/>
    <property type="match status" value="1"/>
</dbReference>
<dbReference type="GO" id="GO:0005524">
    <property type="term" value="F:ATP binding"/>
    <property type="evidence" value="ECO:0007669"/>
    <property type="project" value="UniProtKB-KW"/>
</dbReference>
<dbReference type="GO" id="GO:0016887">
    <property type="term" value="F:ATP hydrolysis activity"/>
    <property type="evidence" value="ECO:0007669"/>
    <property type="project" value="InterPro"/>
</dbReference>
<keyword evidence="4 10" id="KW-0067">ATP-binding</keyword>
<feature type="domain" description="ABC transmembrane type-1" evidence="9">
    <location>
        <begin position="24"/>
        <end position="306"/>
    </location>
</feature>
<comment type="subcellular location">
    <subcellularLocation>
        <location evidence="1">Cell membrane</location>
        <topology evidence="1">Multi-pass membrane protein</topology>
    </subcellularLocation>
</comment>
<dbReference type="OrthoDB" id="9806127at2"/>
<evidence type="ECO:0000259" key="8">
    <source>
        <dbReference type="PROSITE" id="PS50893"/>
    </source>
</evidence>
<reference evidence="10 11" key="1">
    <citation type="submission" date="2019-06" db="EMBL/GenBank/DDBJ databases">
        <title>Sequencing the genomes of 1000 actinobacteria strains.</title>
        <authorList>
            <person name="Klenk H.-P."/>
        </authorList>
    </citation>
    <scope>NUCLEOTIDE SEQUENCE [LARGE SCALE GENOMIC DNA]</scope>
    <source>
        <strain evidence="10 11">DSM 45456</strain>
    </source>
</reference>
<name>A0A543J6Z5_9PSEU</name>
<feature type="transmembrane region" description="Helical" evidence="7">
    <location>
        <begin position="137"/>
        <end position="156"/>
    </location>
</feature>
<dbReference type="PROSITE" id="PS00211">
    <property type="entry name" value="ABC_TRANSPORTER_1"/>
    <property type="match status" value="1"/>
</dbReference>
<keyword evidence="6 7" id="KW-0472">Membrane</keyword>